<name>A0A060RM98_PLARE</name>
<dbReference type="AlphaFoldDB" id="A0A060RM98"/>
<evidence type="ECO:0000313" key="1">
    <source>
        <dbReference type="EMBL" id="CDO61812.1"/>
    </source>
</evidence>
<dbReference type="EMBL" id="HG810515">
    <property type="protein sequence ID" value="CDO61812.1"/>
    <property type="molecule type" value="Genomic_DNA"/>
</dbReference>
<keyword evidence="2" id="KW-1185">Reference proteome</keyword>
<reference evidence="1" key="1">
    <citation type="submission" date="2014-01" db="EMBL/GenBank/DDBJ databases">
        <authorList>
            <person name="Aslett M."/>
        </authorList>
    </citation>
    <scope>NUCLEOTIDE SEQUENCE</scope>
    <source>
        <strain evidence="1">CDC</strain>
    </source>
</reference>
<feature type="non-terminal residue" evidence="1">
    <location>
        <position position="18"/>
    </location>
</feature>
<evidence type="ECO:0000313" key="2">
    <source>
        <dbReference type="Proteomes" id="UP000027581"/>
    </source>
</evidence>
<protein>
    <submittedName>
        <fullName evidence="1">Rifin</fullName>
    </submittedName>
</protein>
<gene>
    <name evidence="1" type="primary">RIF</name>
    <name evidence="1" type="ORF">PRCDC_0044600</name>
</gene>
<dbReference type="VEuPathDB" id="PlasmoDB:PRCDC_0044600"/>
<sequence length="18" mass="2252">MKLHYTKILLFFFPLNIL</sequence>
<accession>A0A060RM98</accession>
<proteinExistence type="predicted"/>
<reference evidence="1" key="2">
    <citation type="submission" date="2014-05" db="EMBL/GenBank/DDBJ databases">
        <title>The genome sequences of chimpanzee malaria parasites reveal the path to human adaptation.</title>
        <authorList>
            <person name="Otto T.D."/>
            <person name="Rayner J.C."/>
            <person name="Boehme U."/>
            <person name="Pain A."/>
            <person name="Spottiswoode N."/>
            <person name="Sanders M."/>
            <person name="Quail M."/>
            <person name="Ollomo B."/>
            <person name="Renaud F."/>
            <person name="Thomas A.W."/>
            <person name="Prugnolle F."/>
            <person name="Conway D.J."/>
            <person name="Newbold C."/>
            <person name="Berriman M."/>
        </authorList>
    </citation>
    <scope>NUCLEOTIDE SEQUENCE [LARGE SCALE GENOMIC DNA]</scope>
    <source>
        <strain evidence="1">CDC</strain>
    </source>
</reference>
<dbReference type="Proteomes" id="UP000027581">
    <property type="component" value="Unassembled WGS sequence"/>
</dbReference>
<organism evidence="1 2">
    <name type="scientific">Plasmodium reichenowi</name>
    <dbReference type="NCBI Taxonomy" id="5854"/>
    <lineage>
        <taxon>Eukaryota</taxon>
        <taxon>Sar</taxon>
        <taxon>Alveolata</taxon>
        <taxon>Apicomplexa</taxon>
        <taxon>Aconoidasida</taxon>
        <taxon>Haemosporida</taxon>
        <taxon>Plasmodiidae</taxon>
        <taxon>Plasmodium</taxon>
        <taxon>Plasmodium (Laverania)</taxon>
    </lineage>
</organism>